<dbReference type="Proteomes" id="UP000241771">
    <property type="component" value="Unassembled WGS sequence"/>
</dbReference>
<protein>
    <submittedName>
        <fullName evidence="2">Uncharacterized protein</fullName>
    </submittedName>
</protein>
<evidence type="ECO:0000313" key="3">
    <source>
        <dbReference type="Proteomes" id="UP000241771"/>
    </source>
</evidence>
<dbReference type="AlphaFoldDB" id="A0A2T3NWZ3"/>
<name>A0A2T3NWZ3_9GAMM</name>
<accession>A0A2T3NWZ3</accession>
<reference evidence="2 3" key="1">
    <citation type="submission" date="2018-01" db="EMBL/GenBank/DDBJ databases">
        <title>Whole genome sequencing of Histamine producing bacteria.</title>
        <authorList>
            <person name="Butler K."/>
        </authorList>
    </citation>
    <scope>NUCLEOTIDE SEQUENCE [LARGE SCALE GENOMIC DNA]</scope>
    <source>
        <strain evidence="2 3">DSM 100436</strain>
    </source>
</reference>
<feature type="chain" id="PRO_5015734993" evidence="1">
    <location>
        <begin position="22"/>
        <end position="196"/>
    </location>
</feature>
<comment type="caution">
    <text evidence="2">The sequence shown here is derived from an EMBL/GenBank/DDBJ whole genome shotgun (WGS) entry which is preliminary data.</text>
</comment>
<dbReference type="RefSeq" id="WP_036832122.1">
    <property type="nucleotide sequence ID" value="NZ_JGVO01001615.1"/>
</dbReference>
<dbReference type="EMBL" id="PYMA01000003">
    <property type="protein sequence ID" value="PSW20817.1"/>
    <property type="molecule type" value="Genomic_DNA"/>
</dbReference>
<proteinExistence type="predicted"/>
<sequence length="196" mass="21838">MKKLLLAVAALVTFSASAVSAAVESMPVKFQDIPQVMVLFTDAPEYQKKAVTLGRLPHEVEIGRAFKTYVADEDGKPTVETENVVNEQVIIARNPEPISGAVYNEWLVPRDKWESTYGELPMFDRFMPFKRVSTIKAIPITEDLLTLLGSQDGETALIAVEWNDQGMKVYKDGYLVESGYGIAPDEMGKTYELVEE</sequence>
<evidence type="ECO:0000256" key="1">
    <source>
        <dbReference type="SAM" id="SignalP"/>
    </source>
</evidence>
<evidence type="ECO:0000313" key="2">
    <source>
        <dbReference type="EMBL" id="PSW20817.1"/>
    </source>
</evidence>
<feature type="signal peptide" evidence="1">
    <location>
        <begin position="1"/>
        <end position="21"/>
    </location>
</feature>
<dbReference type="OrthoDB" id="5813431at2"/>
<organism evidence="2 3">
    <name type="scientific">Photobacterium sanctipauli</name>
    <dbReference type="NCBI Taxonomy" id="1342794"/>
    <lineage>
        <taxon>Bacteria</taxon>
        <taxon>Pseudomonadati</taxon>
        <taxon>Pseudomonadota</taxon>
        <taxon>Gammaproteobacteria</taxon>
        <taxon>Vibrionales</taxon>
        <taxon>Vibrionaceae</taxon>
        <taxon>Photobacterium</taxon>
    </lineage>
</organism>
<keyword evidence="1" id="KW-0732">Signal</keyword>
<keyword evidence="3" id="KW-1185">Reference proteome</keyword>
<gene>
    <name evidence="2" type="ORF">C9I98_08240</name>
</gene>